<feature type="transmembrane region" description="Helical" evidence="6">
    <location>
        <begin position="344"/>
        <end position="365"/>
    </location>
</feature>
<dbReference type="EMBL" id="CP022437">
    <property type="protein sequence ID" value="ASN05261.1"/>
    <property type="molecule type" value="Genomic_DNA"/>
</dbReference>
<feature type="transmembrane region" description="Helical" evidence="6">
    <location>
        <begin position="59"/>
        <end position="83"/>
    </location>
</feature>
<keyword evidence="8" id="KW-1185">Reference proteome</keyword>
<protein>
    <submittedName>
        <fullName evidence="7">Permease</fullName>
    </submittedName>
</protein>
<keyword evidence="5 6" id="KW-0472">Membrane</keyword>
<feature type="transmembrane region" description="Helical" evidence="6">
    <location>
        <begin position="27"/>
        <end position="53"/>
    </location>
</feature>
<feature type="transmembrane region" description="Helical" evidence="6">
    <location>
        <begin position="171"/>
        <end position="189"/>
    </location>
</feature>
<dbReference type="GO" id="GO:0005886">
    <property type="term" value="C:plasma membrane"/>
    <property type="evidence" value="ECO:0007669"/>
    <property type="project" value="TreeGrafter"/>
</dbReference>
<dbReference type="PANTHER" id="PTHR30569">
    <property type="entry name" value="CYTOSINE TRANSPORTER CODB"/>
    <property type="match status" value="1"/>
</dbReference>
<evidence type="ECO:0000256" key="2">
    <source>
        <dbReference type="ARBA" id="ARBA00008974"/>
    </source>
</evidence>
<dbReference type="InterPro" id="IPR030191">
    <property type="entry name" value="CodB"/>
</dbReference>
<dbReference type="Gene3D" id="1.10.4160.10">
    <property type="entry name" value="Hydantoin permease"/>
    <property type="match status" value="1"/>
</dbReference>
<gene>
    <name evidence="7" type="ORF">CFK40_09650</name>
</gene>
<evidence type="ECO:0000256" key="4">
    <source>
        <dbReference type="ARBA" id="ARBA00022989"/>
    </source>
</evidence>
<evidence type="ECO:0000256" key="6">
    <source>
        <dbReference type="SAM" id="Phobius"/>
    </source>
</evidence>
<evidence type="ECO:0000313" key="7">
    <source>
        <dbReference type="EMBL" id="ASN05261.1"/>
    </source>
</evidence>
<evidence type="ECO:0000256" key="5">
    <source>
        <dbReference type="ARBA" id="ARBA00023136"/>
    </source>
</evidence>
<feature type="transmembrane region" description="Helical" evidence="6">
    <location>
        <begin position="209"/>
        <end position="229"/>
    </location>
</feature>
<keyword evidence="4 6" id="KW-1133">Transmembrane helix</keyword>
<dbReference type="PANTHER" id="PTHR30569:SF0">
    <property type="entry name" value="CYTOSINE PERMEASE"/>
    <property type="match status" value="1"/>
</dbReference>
<accession>A0A221MC94</accession>
<comment type="similarity">
    <text evidence="2">Belongs to the purine-cytosine permease (2.A.39) family.</text>
</comment>
<name>A0A221MC94_9BACI</name>
<dbReference type="AlphaFoldDB" id="A0A221MC94"/>
<feature type="transmembrane region" description="Helical" evidence="6">
    <location>
        <begin position="141"/>
        <end position="164"/>
    </location>
</feature>
<feature type="transmembrane region" description="Helical" evidence="6">
    <location>
        <begin position="377"/>
        <end position="395"/>
    </location>
</feature>
<sequence>MGKQKVTKSVGKDEALSAIPSSKRQHWLAPAMIFGGLEFTIPVLMVGATLAGAFGLSEIFWILLVSLFVIQWIGNAVAGYIGAKTGRSSSVIARTSFGADQARFIVGMTIFVVSLGWWALQTAVAGNAISVMLGINYENEIIPWAIVTIVVGLLFAIPSIIGYGSMKWTDYVAVPAGLLLIVGGIFYSLQNTGFDTIMAWRPEPSMTFLAALSLVIGINVSQWVIASDYTRYAKPKVKDNVLIPLGIIAVGFPLFYVGAIMSVGVGDADIVNVMMNLGFPVWGFLILWFATWTSQLVNNYSMGLAMANIFNVNSNKGRAILTFIGTIIAIIIALAGILDYFMDFLYMTALIYPAIAGVMMADFFLIRKQQWEDNKGWNWMATIALVVGISVGYLTQYVNTFGIPAVQSLFASLIAYYAAMKIKAAIKPDHFTEVMVYQADEKGLDKESKSV</sequence>
<evidence type="ECO:0000256" key="3">
    <source>
        <dbReference type="ARBA" id="ARBA00022692"/>
    </source>
</evidence>
<evidence type="ECO:0000256" key="1">
    <source>
        <dbReference type="ARBA" id="ARBA00004141"/>
    </source>
</evidence>
<evidence type="ECO:0000313" key="8">
    <source>
        <dbReference type="Proteomes" id="UP000204391"/>
    </source>
</evidence>
<organism evidence="7 8">
    <name type="scientific">Virgibacillus necropolis</name>
    <dbReference type="NCBI Taxonomy" id="163877"/>
    <lineage>
        <taxon>Bacteria</taxon>
        <taxon>Bacillati</taxon>
        <taxon>Bacillota</taxon>
        <taxon>Bacilli</taxon>
        <taxon>Bacillales</taxon>
        <taxon>Bacillaceae</taxon>
        <taxon>Virgibacillus</taxon>
    </lineage>
</organism>
<dbReference type="RefSeq" id="WP_089532111.1">
    <property type="nucleotide sequence ID" value="NZ_CP022437.1"/>
</dbReference>
<dbReference type="KEGG" id="vne:CFK40_09650"/>
<dbReference type="Pfam" id="PF02133">
    <property type="entry name" value="Transp_cyt_pur"/>
    <property type="match status" value="1"/>
</dbReference>
<feature type="transmembrane region" description="Helical" evidence="6">
    <location>
        <begin position="241"/>
        <end position="265"/>
    </location>
</feature>
<comment type="subcellular location">
    <subcellularLocation>
        <location evidence="1">Membrane</location>
        <topology evidence="1">Multi-pass membrane protein</topology>
    </subcellularLocation>
</comment>
<feature type="transmembrane region" description="Helical" evidence="6">
    <location>
        <begin position="277"/>
        <end position="298"/>
    </location>
</feature>
<keyword evidence="3 6" id="KW-0812">Transmembrane</keyword>
<dbReference type="GO" id="GO:0015209">
    <property type="term" value="F:cytosine transmembrane transporter activity"/>
    <property type="evidence" value="ECO:0007669"/>
    <property type="project" value="InterPro"/>
</dbReference>
<reference evidence="7 8" key="1">
    <citation type="journal article" date="2003" name="Int. J. Syst. Evol. Microbiol.">
        <title>Virgibacillus carmonensis sp. nov., Virgibacillus necropolis sp. nov. and Virgibacillus picturae sp. nov., three novel species isolated from deteriorated mural paintings, transfer of the species of the genus salibacillus to Virgibacillus, as Virgibacillus marismortui comb. nov. and Virgibacillus salexigens comb. nov., and emended description of the genus Virgibacillus.</title>
        <authorList>
            <person name="Heyrman J."/>
            <person name="Logan N.A."/>
            <person name="Busse H.J."/>
            <person name="Balcaen A."/>
            <person name="Lebbe L."/>
            <person name="Rodriguez-Diaz M."/>
            <person name="Swings J."/>
            <person name="De Vos P."/>
        </authorList>
    </citation>
    <scope>NUCLEOTIDE SEQUENCE [LARGE SCALE GENOMIC DNA]</scope>
    <source>
        <strain evidence="7 8">LMG 19488</strain>
    </source>
</reference>
<feature type="transmembrane region" description="Helical" evidence="6">
    <location>
        <begin position="401"/>
        <end position="419"/>
    </location>
</feature>
<feature type="transmembrane region" description="Helical" evidence="6">
    <location>
        <begin position="319"/>
        <end position="338"/>
    </location>
</feature>
<proteinExistence type="inferred from homology"/>
<dbReference type="OrthoDB" id="9780088at2"/>
<dbReference type="InterPro" id="IPR001248">
    <property type="entry name" value="Pur-cyt_permease"/>
</dbReference>
<feature type="transmembrane region" description="Helical" evidence="6">
    <location>
        <begin position="104"/>
        <end position="129"/>
    </location>
</feature>
<dbReference type="Proteomes" id="UP000204391">
    <property type="component" value="Chromosome"/>
</dbReference>